<accession>A0A3P7MIW6</accession>
<proteinExistence type="predicted"/>
<dbReference type="Proteomes" id="UP000271889">
    <property type="component" value="Unassembled WGS sequence"/>
</dbReference>
<sequence length="52" mass="5482">MSSTSVATMLTVAELPVAAYSSQAANALIELEVPNIIVTTPTMEVYVEALIK</sequence>
<keyword evidence="2" id="KW-1185">Reference proteome</keyword>
<evidence type="ECO:0000313" key="2">
    <source>
        <dbReference type="Proteomes" id="UP000271889"/>
    </source>
</evidence>
<name>A0A3P7MIW6_CYLGO</name>
<dbReference type="EMBL" id="UYRV01107603">
    <property type="protein sequence ID" value="VDN23583.1"/>
    <property type="molecule type" value="Genomic_DNA"/>
</dbReference>
<dbReference type="OrthoDB" id="9880600at2759"/>
<evidence type="ECO:0000313" key="1">
    <source>
        <dbReference type="EMBL" id="VDN23583.1"/>
    </source>
</evidence>
<reference evidence="1 2" key="1">
    <citation type="submission" date="2018-11" db="EMBL/GenBank/DDBJ databases">
        <authorList>
            <consortium name="Pathogen Informatics"/>
        </authorList>
    </citation>
    <scope>NUCLEOTIDE SEQUENCE [LARGE SCALE GENOMIC DNA]</scope>
</reference>
<organism evidence="1 2">
    <name type="scientific">Cylicostephanus goldi</name>
    <name type="common">Nematode worm</name>
    <dbReference type="NCBI Taxonomy" id="71465"/>
    <lineage>
        <taxon>Eukaryota</taxon>
        <taxon>Metazoa</taxon>
        <taxon>Ecdysozoa</taxon>
        <taxon>Nematoda</taxon>
        <taxon>Chromadorea</taxon>
        <taxon>Rhabditida</taxon>
        <taxon>Rhabditina</taxon>
        <taxon>Rhabditomorpha</taxon>
        <taxon>Strongyloidea</taxon>
        <taxon>Strongylidae</taxon>
        <taxon>Cylicostephanus</taxon>
    </lineage>
</organism>
<protein>
    <submittedName>
        <fullName evidence="1">Uncharacterized protein</fullName>
    </submittedName>
</protein>
<dbReference type="AlphaFoldDB" id="A0A3P7MIW6"/>
<gene>
    <name evidence="1" type="ORF">CGOC_LOCUS9617</name>
</gene>